<feature type="domain" description="Tc toxin complex TcA C-terminal TcB-binding" evidence="3">
    <location>
        <begin position="2072"/>
        <end position="2384"/>
    </location>
</feature>
<evidence type="ECO:0008006" key="8">
    <source>
        <dbReference type="Google" id="ProtNLM"/>
    </source>
</evidence>
<evidence type="ECO:0000259" key="4">
    <source>
        <dbReference type="Pfam" id="PF18413"/>
    </source>
</evidence>
<evidence type="ECO:0000259" key="5">
    <source>
        <dbReference type="Pfam" id="PF20220"/>
    </source>
</evidence>
<dbReference type="InterPro" id="IPR040840">
    <property type="entry name" value="TcA_TcB_BD"/>
</dbReference>
<dbReference type="InterPro" id="IPR046839">
    <property type="entry name" value="ABC_toxin_N"/>
</dbReference>
<organism evidence="6 7">
    <name type="scientific">Photorhabdus hindustanensis</name>
    <dbReference type="NCBI Taxonomy" id="2918802"/>
    <lineage>
        <taxon>Bacteria</taxon>
        <taxon>Pseudomonadati</taxon>
        <taxon>Pseudomonadota</taxon>
        <taxon>Gammaproteobacteria</taxon>
        <taxon>Enterobacterales</taxon>
        <taxon>Morganellaceae</taxon>
        <taxon>Photorhabdus</taxon>
    </lineage>
</organism>
<dbReference type="RefSeq" id="WP_105395495.1">
    <property type="nucleotide sequence ID" value="NZ_CAWNTA010000072.1"/>
</dbReference>
<feature type="coiled-coil region" evidence="2">
    <location>
        <begin position="2074"/>
        <end position="2101"/>
    </location>
</feature>
<sequence length="2408" mass="272540">MANDINANRLLNKRPSYQTLFNDNKDLYCFPGSPEANDGPLAYLVDLYQQALAFENTANEESARFISKRRPDIEKLLLDSKSINEISSILPLIIEVLAQKAQSHLNNAQPLAESLAKIHYPFSLPFHFPLRQITAVLEKKKIPLLELIQQSDRAFPNFIDNNLHLPSLQKAMVVSNALAPELQTLLLKASQSGQQDFFAKYYGVSGDAAQAASTLSQLTVFTQQTGLTSQDVERLLAVNGLTESNETHSSVTFSSNVTKPSNTNIQFPSGANYGAAFINGGTEPAMSLEKVTDKATGEEVVWIKGINNDRFDRIQRFLHIQHALKLSYEQLDQLLTSALRAEKQQNLIITESTLRTLGVFLHFHREYKVTVEQFCTFIDEITPYALDNNFSFFDRLFNSQGLSKQAASASVLNLDNSEFDPTATEGVDALTVNQLCVGLNIDDVTCQTLLTWITVSLGIKKPTRSLTVVSALYRLVSLPRLLKLSLPNELALFLLLERDNPGYLKQLAGIPVLKKIDNTVQSHDFDILDAIVAFMNAAQWLKLHRLSAPLLNILLTPYNISGNADNKIKNIDFSKVTEKILPALNSGLLSEDKIATAMTDFQHKEQTNNFSWLTKLSELIDSQGIIKAIVIPEGKTLEEILAEKVRAILQPLADETVWLEYGDNWSQKLTTLIQNAFIAQDDMIIKSVSYVLTVDEPLALPLFQWTGRSRTEFLRELITQYQERDQQNNQLSENAFAIWYDLSRYATVSKLFKLNATGIQTLLDHPIWFGLNLADGKLRSLDLTVLHRLSRYGDWLDLLPETKTGDDILYYLNQANKVGKPPQTPDEKIWTPQQAADNLAELIGWSSNEILRVTHDFDNGVAQSLVGISFVLRLQALTKQSELSAQPLLDVAQLPLKSNYDTWQQVSSALFAACSPEEQASLESLQNESWRDALVHYLLGQWVPANEKLVDISDVDALSTYFLTDLQVTSEVKSSRIAFCIASLQNYLFRLFSHLEPGYGSMTIPSAQVENWNRYLSQYAHWQAWQRQRNFPENSLDSAQRIRKTRAFANLENDLTQSRLNNDMIQTAILSYLTEFERLSNLQLVSGYIDGTDPKSDQYHFIGKNNTEPVEYYWRTLDITLRDNQDRISPLAWSEWGKITLSLTGDLLALRPVVIAGRQYAVWVEREPTPLLGADQKPSVYRAINVQFIFKQSNGEWSAPNRLYRLDGRDASGEYPKIPTTDQRVPDNLNIYMKDESYKPGLIAMVDVQRQNDPWMGVLLYDTAKQDSRTWIKNKDYYLELRDLLLIDKKTLSATEEKNLISTWYKFYRDPGTLQHQYAGSLSYITLKAENRNHPDLKLTAALSADKTKIILTGINTISKRNPQGIGTLYGTYPFPSFMRSKQLTWTIINQDFPITVNIAAQDSSQKSITFQWQGQKSPTKILIIYYGETQLFELLPKDWKDNKITKEHNFGWVGGYVFQQSKQSQVEPTKKLAISVKGEAPFSSIDFNIEDNWEYTPSKLTLSTGSKVLFSSNIALNGKVTTGNITFPIESGVNRYSFILTTSTEVQLFPLEAPRYIGEAKSKYTVTIEEIDKTPPVILRRNNQQAQYLDIQALKFPYSFIRLNTLFGTQLVARATQSIERVLAWDTQQLSEPPLGTDTQVTPVDFRGANGQYFWELFFHLPFLVSSRLGEERCYYDARRWFLEHLFDPYGSRLWNSRPLNESGSDLPTSVSTDDPDIVAYSLPVYYQKALFQFLIKLWIQEGDDLYRQLTSDSLNEANLCYQQALQLLGSLPEGLTATRWHPVSLEEIKASLGIIQIIVDSDFRAVDGYFMSPFNTRLIEYQKTLESRLYNLRHGLTLDGKALSLPLYAGSLEGDNLTQRRTGNVQNTFNSSIQPIPPYRFPVMLKRASEAVKQLIQLGHRLFRAIESGVNAEQEVLEQSQIIRLSAFAIELQQEAIQIAQAGKAALEESKNMAQQRYEHYYDLYDDDISGLEIAAMTVKIGSEVTRMAAVPFHIMSAAVETLPNIFGLAVGGSKYSAPLVKAALVTEIAGLVQGTIADRLQDGANYQRRRQDWEIEWKQAQSELNIIDKQLKEQELLIKTAQTALREVQAQRNAATELYEFMTTGFLVVPTYQWLMKRLSALYSPAYDAVLSLCLMAEAGWRYEVGDYQRQSFIDTNAWNDSYQGLLAGESLQLNLQQMETAWLQRHERRLNIKKTFSLSALSSLSEITNQIDKKQALNFTLDAKAFDKNYPGHYLRQIKRVSVSLSLESAGADPVVIPEICAILTQTGSSTLVDTDIEGVNWLYDPTRETGNNRNIKTNLRAQQQIALSSVQEDDGRVATENWLCTLMFDDGRYLPFEGTGAISTWNLKFPDRQVIDKVLKGADGKWKLKDILIHLHYTALDGGNQFAKEVAEKLAEEKNGSET</sequence>
<evidence type="ECO:0000256" key="2">
    <source>
        <dbReference type="SAM" id="Coils"/>
    </source>
</evidence>
<protein>
    <recommendedName>
        <fullName evidence="8">Virulence plasmid A protein</fullName>
    </recommendedName>
</protein>
<keyword evidence="7" id="KW-1185">Reference proteome</keyword>
<dbReference type="EMBL" id="PUWT01000023">
    <property type="protein sequence ID" value="PQQ26513.1"/>
    <property type="molecule type" value="Genomic_DNA"/>
</dbReference>
<gene>
    <name evidence="6" type="ORF">C6H66_10095</name>
</gene>
<accession>A0A2S8Q372</accession>
<dbReference type="InterPro" id="IPR018003">
    <property type="entry name" value="Insecticidal_toxin/plasmid_vir"/>
</dbReference>
<keyword evidence="1" id="KW-0843">Virulence</keyword>
<dbReference type="Pfam" id="PF18413">
    <property type="entry name" value="Neuraminidase"/>
    <property type="match status" value="1"/>
</dbReference>
<name>A0A2S8Q372_9GAMM</name>
<keyword evidence="2" id="KW-0175">Coiled coil</keyword>
<dbReference type="InterPro" id="IPR041079">
    <property type="entry name" value="Neuraminidase-like"/>
</dbReference>
<evidence type="ECO:0000313" key="7">
    <source>
        <dbReference type="Proteomes" id="UP000239550"/>
    </source>
</evidence>
<proteinExistence type="predicted"/>
<dbReference type="Pfam" id="PF03538">
    <property type="entry name" value="VRP1"/>
    <property type="match status" value="1"/>
</dbReference>
<dbReference type="Pfam" id="PF20220">
    <property type="entry name" value="ABC_toxin_N"/>
    <property type="match status" value="1"/>
</dbReference>
<comment type="caution">
    <text evidence="6">The sequence shown here is derived from an EMBL/GenBank/DDBJ whole genome shotgun (WGS) entry which is preliminary data.</text>
</comment>
<dbReference type="Pfam" id="PF18276">
    <property type="entry name" value="TcA_TcB_BD"/>
    <property type="match status" value="1"/>
</dbReference>
<evidence type="ECO:0000313" key="6">
    <source>
        <dbReference type="EMBL" id="PQQ26513.1"/>
    </source>
</evidence>
<feature type="domain" description="ABC toxin N-terminal" evidence="5">
    <location>
        <begin position="928"/>
        <end position="1052"/>
    </location>
</feature>
<reference evidence="6 7" key="1">
    <citation type="submission" date="2018-02" db="EMBL/GenBank/DDBJ databases">
        <title>Five New Genomes of Indian Photorhabdus Isolates TSA.</title>
        <authorList>
            <person name="Dubay B."/>
            <person name="Somvanshi V.S."/>
        </authorList>
    </citation>
    <scope>NUCLEOTIDE SEQUENCE [LARGE SCALE GENOMIC DNA]</scope>
    <source>
        <strain evidence="6 7">H1</strain>
    </source>
</reference>
<dbReference type="Proteomes" id="UP000239550">
    <property type="component" value="Unassembled WGS sequence"/>
</dbReference>
<feature type="domain" description="Neuraminidase-like" evidence="4">
    <location>
        <begin position="1082"/>
        <end position="1205"/>
    </location>
</feature>
<evidence type="ECO:0000256" key="1">
    <source>
        <dbReference type="ARBA" id="ARBA00023026"/>
    </source>
</evidence>
<evidence type="ECO:0000259" key="3">
    <source>
        <dbReference type="Pfam" id="PF18276"/>
    </source>
</evidence>